<keyword evidence="1" id="KW-1133">Transmembrane helix</keyword>
<evidence type="ECO:0000313" key="4">
    <source>
        <dbReference type="Proteomes" id="UP001179952"/>
    </source>
</evidence>
<dbReference type="PANTHER" id="PTHR46033">
    <property type="entry name" value="PROTEIN MAIN-LIKE 2"/>
    <property type="match status" value="1"/>
</dbReference>
<sequence>MKRWYDALRPEERNLMDEAGFHSFFLIEPFHVHRPYLEALAERWDPESCTFILPTGAVMPTLEDVQRIMGLPVLGEVVIVATSQDYRALFRELIGDWEYVERERTLNRIPLGQLSRQYGLGSFTRRQKGEAAASFERRRLMIEAREATACPQRARRELRAFFLYFFCYICVTFILLVTIRAFWQFSNFFIF</sequence>
<keyword evidence="1" id="KW-0812">Transmembrane</keyword>
<protein>
    <recommendedName>
        <fullName evidence="2">Aminotransferase-like plant mobile domain-containing protein</fullName>
    </recommendedName>
</protein>
<accession>A0AAV9A029</accession>
<dbReference type="InterPro" id="IPR044824">
    <property type="entry name" value="MAIN-like"/>
</dbReference>
<dbReference type="GO" id="GO:0010073">
    <property type="term" value="P:meristem maintenance"/>
    <property type="evidence" value="ECO:0007669"/>
    <property type="project" value="InterPro"/>
</dbReference>
<evidence type="ECO:0000256" key="1">
    <source>
        <dbReference type="SAM" id="Phobius"/>
    </source>
</evidence>
<dbReference type="PANTHER" id="PTHR46033:SF1">
    <property type="entry name" value="PROTEIN MAIN-LIKE 2"/>
    <property type="match status" value="1"/>
</dbReference>
<reference evidence="3" key="2">
    <citation type="submission" date="2023-06" db="EMBL/GenBank/DDBJ databases">
        <authorList>
            <person name="Ma L."/>
            <person name="Liu K.-W."/>
            <person name="Li Z."/>
            <person name="Hsiao Y.-Y."/>
            <person name="Qi Y."/>
            <person name="Fu T."/>
            <person name="Tang G."/>
            <person name="Zhang D."/>
            <person name="Sun W.-H."/>
            <person name="Liu D.-K."/>
            <person name="Li Y."/>
            <person name="Chen G.-Z."/>
            <person name="Liu X.-D."/>
            <person name="Liao X.-Y."/>
            <person name="Jiang Y.-T."/>
            <person name="Yu X."/>
            <person name="Hao Y."/>
            <person name="Huang J."/>
            <person name="Zhao X.-W."/>
            <person name="Ke S."/>
            <person name="Chen Y.-Y."/>
            <person name="Wu W.-L."/>
            <person name="Hsu J.-L."/>
            <person name="Lin Y.-F."/>
            <person name="Huang M.-D."/>
            <person name="Li C.-Y."/>
            <person name="Huang L."/>
            <person name="Wang Z.-W."/>
            <person name="Zhao X."/>
            <person name="Zhong W.-Y."/>
            <person name="Peng D.-H."/>
            <person name="Ahmad S."/>
            <person name="Lan S."/>
            <person name="Zhang J.-S."/>
            <person name="Tsai W.-C."/>
            <person name="Van De Peer Y."/>
            <person name="Liu Z.-J."/>
        </authorList>
    </citation>
    <scope>NUCLEOTIDE SEQUENCE</scope>
    <source>
        <strain evidence="3">SCP</strain>
        <tissue evidence="3">Leaves</tissue>
    </source>
</reference>
<dbReference type="EMBL" id="JAUJYN010000040">
    <property type="protein sequence ID" value="KAK1257539.1"/>
    <property type="molecule type" value="Genomic_DNA"/>
</dbReference>
<feature type="transmembrane region" description="Helical" evidence="1">
    <location>
        <begin position="161"/>
        <end position="183"/>
    </location>
</feature>
<reference evidence="3" key="1">
    <citation type="journal article" date="2023" name="Nat. Commun.">
        <title>Diploid and tetraploid genomes of Acorus and the evolution of monocots.</title>
        <authorList>
            <person name="Ma L."/>
            <person name="Liu K.W."/>
            <person name="Li Z."/>
            <person name="Hsiao Y.Y."/>
            <person name="Qi Y."/>
            <person name="Fu T."/>
            <person name="Tang G.D."/>
            <person name="Zhang D."/>
            <person name="Sun W.H."/>
            <person name="Liu D.K."/>
            <person name="Li Y."/>
            <person name="Chen G.Z."/>
            <person name="Liu X.D."/>
            <person name="Liao X.Y."/>
            <person name="Jiang Y.T."/>
            <person name="Yu X."/>
            <person name="Hao Y."/>
            <person name="Huang J."/>
            <person name="Zhao X.W."/>
            <person name="Ke S."/>
            <person name="Chen Y.Y."/>
            <person name="Wu W.L."/>
            <person name="Hsu J.L."/>
            <person name="Lin Y.F."/>
            <person name="Huang M.D."/>
            <person name="Li C.Y."/>
            <person name="Huang L."/>
            <person name="Wang Z.W."/>
            <person name="Zhao X."/>
            <person name="Zhong W.Y."/>
            <person name="Peng D.H."/>
            <person name="Ahmad S."/>
            <person name="Lan S."/>
            <person name="Zhang J.S."/>
            <person name="Tsai W.C."/>
            <person name="Van de Peer Y."/>
            <person name="Liu Z.J."/>
        </authorList>
    </citation>
    <scope>NUCLEOTIDE SEQUENCE</scope>
    <source>
        <strain evidence="3">SCP</strain>
    </source>
</reference>
<keyword evidence="1" id="KW-0472">Membrane</keyword>
<comment type="caution">
    <text evidence="3">The sequence shown here is derived from an EMBL/GenBank/DDBJ whole genome shotgun (WGS) entry which is preliminary data.</text>
</comment>
<feature type="domain" description="Aminotransferase-like plant mobile" evidence="2">
    <location>
        <begin position="21"/>
        <end position="115"/>
    </location>
</feature>
<gene>
    <name evidence="3" type="ORF">QJS04_geneDACA019798</name>
</gene>
<evidence type="ECO:0000313" key="3">
    <source>
        <dbReference type="EMBL" id="KAK1257539.1"/>
    </source>
</evidence>
<name>A0AAV9A029_ACOGR</name>
<dbReference type="AlphaFoldDB" id="A0AAV9A029"/>
<organism evidence="3 4">
    <name type="scientific">Acorus gramineus</name>
    <name type="common">Dwarf sweet flag</name>
    <dbReference type="NCBI Taxonomy" id="55184"/>
    <lineage>
        <taxon>Eukaryota</taxon>
        <taxon>Viridiplantae</taxon>
        <taxon>Streptophyta</taxon>
        <taxon>Embryophyta</taxon>
        <taxon>Tracheophyta</taxon>
        <taxon>Spermatophyta</taxon>
        <taxon>Magnoliopsida</taxon>
        <taxon>Liliopsida</taxon>
        <taxon>Acoraceae</taxon>
        <taxon>Acorus</taxon>
    </lineage>
</organism>
<dbReference type="Pfam" id="PF10536">
    <property type="entry name" value="PMD"/>
    <property type="match status" value="1"/>
</dbReference>
<evidence type="ECO:0000259" key="2">
    <source>
        <dbReference type="Pfam" id="PF10536"/>
    </source>
</evidence>
<dbReference type="InterPro" id="IPR019557">
    <property type="entry name" value="AminoTfrase-like_pln_mobile"/>
</dbReference>
<dbReference type="Proteomes" id="UP001179952">
    <property type="component" value="Unassembled WGS sequence"/>
</dbReference>
<keyword evidence="4" id="KW-1185">Reference proteome</keyword>
<proteinExistence type="predicted"/>